<keyword evidence="2" id="KW-1185">Reference proteome</keyword>
<reference evidence="1" key="1">
    <citation type="submission" date="2023-08" db="EMBL/GenBank/DDBJ databases">
        <title>A de novo genome assembly of Solanum verrucosum Schlechtendal, a Mexican diploid species geographically isolated from the other diploid A-genome species in potato relatives.</title>
        <authorList>
            <person name="Hosaka K."/>
        </authorList>
    </citation>
    <scope>NUCLEOTIDE SEQUENCE</scope>
    <source>
        <tissue evidence="1">Young leaves</tissue>
    </source>
</reference>
<accession>A0AAF0QIZ9</accession>
<sequence>MGGDLDHPYDGLRLEDVRPLGVELVKDAHDKERIIQANLLAAQSRQKRYADHKVRDMTFQDGEEFLLKVSPMKGVMRFGKKGKLRVHPVFHVSMLKKYHGDGDYVIKWDSILLDNDLQYEKEPVAILDRDIQKLRTK</sequence>
<dbReference type="PANTHER" id="PTHR46148:SF60">
    <property type="entry name" value="CHROMO DOMAIN-CONTAINING PROTEIN"/>
    <property type="match status" value="1"/>
</dbReference>
<dbReference type="EMBL" id="CP133615">
    <property type="protein sequence ID" value="WMV24151.1"/>
    <property type="molecule type" value="Genomic_DNA"/>
</dbReference>
<dbReference type="AlphaFoldDB" id="A0AAF0QIZ9"/>
<dbReference type="PANTHER" id="PTHR46148">
    <property type="entry name" value="CHROMO DOMAIN-CONTAINING PROTEIN"/>
    <property type="match status" value="1"/>
</dbReference>
<protein>
    <submittedName>
        <fullName evidence="1">Uncharacterized protein</fullName>
    </submittedName>
</protein>
<name>A0AAF0QIZ9_SOLVR</name>
<dbReference type="Proteomes" id="UP001234989">
    <property type="component" value="Chromosome 4"/>
</dbReference>
<proteinExistence type="predicted"/>
<evidence type="ECO:0000313" key="2">
    <source>
        <dbReference type="Proteomes" id="UP001234989"/>
    </source>
</evidence>
<evidence type="ECO:0000313" key="1">
    <source>
        <dbReference type="EMBL" id="WMV24151.1"/>
    </source>
</evidence>
<gene>
    <name evidence="1" type="ORF">MTR67_017536</name>
</gene>
<organism evidence="1 2">
    <name type="scientific">Solanum verrucosum</name>
    <dbReference type="NCBI Taxonomy" id="315347"/>
    <lineage>
        <taxon>Eukaryota</taxon>
        <taxon>Viridiplantae</taxon>
        <taxon>Streptophyta</taxon>
        <taxon>Embryophyta</taxon>
        <taxon>Tracheophyta</taxon>
        <taxon>Spermatophyta</taxon>
        <taxon>Magnoliopsida</taxon>
        <taxon>eudicotyledons</taxon>
        <taxon>Gunneridae</taxon>
        <taxon>Pentapetalae</taxon>
        <taxon>asterids</taxon>
        <taxon>lamiids</taxon>
        <taxon>Solanales</taxon>
        <taxon>Solanaceae</taxon>
        <taxon>Solanoideae</taxon>
        <taxon>Solaneae</taxon>
        <taxon>Solanum</taxon>
    </lineage>
</organism>